<dbReference type="InterPro" id="IPR053245">
    <property type="entry name" value="MitoProcess-Associated"/>
</dbReference>
<dbReference type="GO" id="GO:0005743">
    <property type="term" value="C:mitochondrial inner membrane"/>
    <property type="evidence" value="ECO:0007669"/>
    <property type="project" value="TreeGrafter"/>
</dbReference>
<evidence type="ECO:0000256" key="1">
    <source>
        <dbReference type="PROSITE-ProRule" id="PRU00235"/>
    </source>
</evidence>
<accession>A0A6A5WHB3</accession>
<dbReference type="InterPro" id="IPR009091">
    <property type="entry name" value="RCC1/BLIP-II"/>
</dbReference>
<evidence type="ECO:0000313" key="3">
    <source>
        <dbReference type="Proteomes" id="UP000799779"/>
    </source>
</evidence>
<keyword evidence="3" id="KW-1185">Reference proteome</keyword>
<name>A0A6A5WHB3_9PLEO</name>
<dbReference type="SUPFAM" id="SSF50985">
    <property type="entry name" value="RCC1/BLIP-II"/>
    <property type="match status" value="1"/>
</dbReference>
<feature type="repeat" description="RCC1" evidence="1">
    <location>
        <begin position="284"/>
        <end position="347"/>
    </location>
</feature>
<reference evidence="2" key="1">
    <citation type="journal article" date="2020" name="Stud. Mycol.">
        <title>101 Dothideomycetes genomes: a test case for predicting lifestyles and emergence of pathogens.</title>
        <authorList>
            <person name="Haridas S."/>
            <person name="Albert R."/>
            <person name="Binder M."/>
            <person name="Bloem J."/>
            <person name="Labutti K."/>
            <person name="Salamov A."/>
            <person name="Andreopoulos B."/>
            <person name="Baker S."/>
            <person name="Barry K."/>
            <person name="Bills G."/>
            <person name="Bluhm B."/>
            <person name="Cannon C."/>
            <person name="Castanera R."/>
            <person name="Culley D."/>
            <person name="Daum C."/>
            <person name="Ezra D."/>
            <person name="Gonzalez J."/>
            <person name="Henrissat B."/>
            <person name="Kuo A."/>
            <person name="Liang C."/>
            <person name="Lipzen A."/>
            <person name="Lutzoni F."/>
            <person name="Magnuson J."/>
            <person name="Mondo S."/>
            <person name="Nolan M."/>
            <person name="Ohm R."/>
            <person name="Pangilinan J."/>
            <person name="Park H.-J."/>
            <person name="Ramirez L."/>
            <person name="Alfaro M."/>
            <person name="Sun H."/>
            <person name="Tritt A."/>
            <person name="Yoshinaga Y."/>
            <person name="Zwiers L.-H."/>
            <person name="Turgeon B."/>
            <person name="Goodwin S."/>
            <person name="Spatafora J."/>
            <person name="Crous P."/>
            <person name="Grigoriev I."/>
        </authorList>
    </citation>
    <scope>NUCLEOTIDE SEQUENCE</scope>
    <source>
        <strain evidence="2">CBS 123094</strain>
    </source>
</reference>
<evidence type="ECO:0000313" key="2">
    <source>
        <dbReference type="EMBL" id="KAF2000448.1"/>
    </source>
</evidence>
<dbReference type="Gene3D" id="2.130.10.30">
    <property type="entry name" value="Regulator of chromosome condensation 1/beta-lactamase-inhibitor protein II"/>
    <property type="match status" value="1"/>
</dbReference>
<gene>
    <name evidence="2" type="ORF">P154DRAFT_492122</name>
</gene>
<dbReference type="Proteomes" id="UP000799779">
    <property type="component" value="Unassembled WGS sequence"/>
</dbReference>
<dbReference type="GO" id="GO:0034551">
    <property type="term" value="P:mitochondrial respiratory chain complex III assembly"/>
    <property type="evidence" value="ECO:0007669"/>
    <property type="project" value="TreeGrafter"/>
</dbReference>
<protein>
    <submittedName>
        <fullName evidence="2">Mitochondrial protein-like protein Fmp25</fullName>
    </submittedName>
</protein>
<dbReference type="Pfam" id="PF13540">
    <property type="entry name" value="RCC1_2"/>
    <property type="match status" value="1"/>
</dbReference>
<dbReference type="PROSITE" id="PS00626">
    <property type="entry name" value="RCC1_2"/>
    <property type="match status" value="1"/>
</dbReference>
<dbReference type="EMBL" id="ML977589">
    <property type="protein sequence ID" value="KAF2000448.1"/>
    <property type="molecule type" value="Genomic_DNA"/>
</dbReference>
<dbReference type="InterPro" id="IPR000408">
    <property type="entry name" value="Reg_chr_condens"/>
</dbReference>
<dbReference type="PANTHER" id="PTHR47563">
    <property type="entry name" value="PROTEIN FMP25, MITOCHONDRIAL"/>
    <property type="match status" value="1"/>
</dbReference>
<organism evidence="2 3">
    <name type="scientific">Amniculicola lignicola CBS 123094</name>
    <dbReference type="NCBI Taxonomy" id="1392246"/>
    <lineage>
        <taxon>Eukaryota</taxon>
        <taxon>Fungi</taxon>
        <taxon>Dikarya</taxon>
        <taxon>Ascomycota</taxon>
        <taxon>Pezizomycotina</taxon>
        <taxon>Dothideomycetes</taxon>
        <taxon>Pleosporomycetidae</taxon>
        <taxon>Pleosporales</taxon>
        <taxon>Amniculicolaceae</taxon>
        <taxon>Amniculicola</taxon>
    </lineage>
</organism>
<feature type="repeat" description="RCC1" evidence="1">
    <location>
        <begin position="424"/>
        <end position="489"/>
    </location>
</feature>
<feature type="repeat" description="RCC1" evidence="1">
    <location>
        <begin position="348"/>
        <end position="409"/>
    </location>
</feature>
<dbReference type="AlphaFoldDB" id="A0A6A5WHB3"/>
<dbReference type="PANTHER" id="PTHR47563:SF1">
    <property type="entry name" value="PROTEIN FMP25, MITOCHONDRIAL"/>
    <property type="match status" value="1"/>
</dbReference>
<dbReference type="OrthoDB" id="10256179at2759"/>
<proteinExistence type="predicted"/>
<dbReference type="PROSITE" id="PS50012">
    <property type="entry name" value="RCC1_3"/>
    <property type="match status" value="3"/>
</dbReference>
<sequence length="603" mass="66382">MLATRCLSRGTTHARNAPRLSRTIATRSRPQTARVAAHPYAQRRQQHFVRSVAAVTALWATATAWQYLHGERIFREVHAEEPPKEEEPKIKFEAARRAATSIDDNRNLISSQHLQVVKSWENPGVYAWGSNSGRVVAPESDDVYVKSPQRIPFFDGKLLRDIKLERNFAAAIDERGDLLQWGTAFSNDARQPTHTLRGMNLVSLAVSRDRIVALSRSGAVYSIPVSQEEQQSGPKPVSTSWVPFWGASNNISYRTRTPENLAYNEKVTRISSGLEHALMLTSTGRVYSFASGSQDYPRKGQLGIPGLSWGTRPEGAFDMPHEITTLKGFPVSKIATGDFHSLVSDSAGRAFGFGDNSQGQLGFEYNPEATYIDAPSLLPTQRLYSGTAQQASVTNVFAGGNTSFLTIEAQKPNAAPGAIDRVTVDTWSFGFGLTGQLGTGRWIHAQSTPVKVPAFSGLFEYDENTSSVIPIRLAYLSIGANHAAAVMNNVASVVVSGKSRRLTENDTNWGRDILFWGNNEFYQIGTGKRNNVSTPTYLQPLDQAAEAERAASVTGNFVKQKMEREMHRFQITPKTKVKVNGRNVELEQRVECGRGVTAVYSAV</sequence>